<evidence type="ECO:0000313" key="9">
    <source>
        <dbReference type="Proteomes" id="UP000261380"/>
    </source>
</evidence>
<protein>
    <submittedName>
        <fullName evidence="8">Solute carrier family 26 member 5</fullName>
    </submittedName>
</protein>
<feature type="domain" description="STAS" evidence="7">
    <location>
        <begin position="533"/>
        <end position="732"/>
    </location>
</feature>
<evidence type="ECO:0000313" key="8">
    <source>
        <dbReference type="Ensembl" id="ENSXCOP00000020229.1"/>
    </source>
</evidence>
<feature type="region of interest" description="Disordered" evidence="5">
    <location>
        <begin position="627"/>
        <end position="646"/>
    </location>
</feature>
<organism evidence="8 9">
    <name type="scientific">Xiphophorus couchianus</name>
    <name type="common">Monterrey platyfish</name>
    <dbReference type="NCBI Taxonomy" id="32473"/>
    <lineage>
        <taxon>Eukaryota</taxon>
        <taxon>Metazoa</taxon>
        <taxon>Chordata</taxon>
        <taxon>Craniata</taxon>
        <taxon>Vertebrata</taxon>
        <taxon>Euteleostomi</taxon>
        <taxon>Actinopterygii</taxon>
        <taxon>Neopterygii</taxon>
        <taxon>Teleostei</taxon>
        <taxon>Neoteleostei</taxon>
        <taxon>Acanthomorphata</taxon>
        <taxon>Ovalentaria</taxon>
        <taxon>Atherinomorphae</taxon>
        <taxon>Cyprinodontiformes</taxon>
        <taxon>Poeciliidae</taxon>
        <taxon>Poeciliinae</taxon>
        <taxon>Xiphophorus</taxon>
    </lineage>
</organism>
<feature type="transmembrane region" description="Helical" evidence="6">
    <location>
        <begin position="102"/>
        <end position="127"/>
    </location>
</feature>
<dbReference type="STRING" id="32473.ENSXCOP00000020229"/>
<dbReference type="PROSITE" id="PS01130">
    <property type="entry name" value="SLC26A"/>
    <property type="match status" value="1"/>
</dbReference>
<dbReference type="GO" id="GO:0008271">
    <property type="term" value="F:secondary active sulfate transmembrane transporter activity"/>
    <property type="evidence" value="ECO:0007669"/>
    <property type="project" value="InterPro"/>
</dbReference>
<dbReference type="Gene3D" id="3.30.750.24">
    <property type="entry name" value="STAS domain"/>
    <property type="match status" value="1"/>
</dbReference>
<reference evidence="8" key="2">
    <citation type="submission" date="2025-09" db="UniProtKB">
        <authorList>
            <consortium name="Ensembl"/>
        </authorList>
    </citation>
    <scope>IDENTIFICATION</scope>
</reference>
<dbReference type="InterPro" id="IPR036513">
    <property type="entry name" value="STAS_dom_sf"/>
</dbReference>
<dbReference type="GeneTree" id="ENSGT01150000286960"/>
<dbReference type="Pfam" id="PF01740">
    <property type="entry name" value="STAS"/>
    <property type="match status" value="1"/>
</dbReference>
<name>A0A3B5ML34_9TELE</name>
<feature type="compositionally biased region" description="Basic and acidic residues" evidence="5">
    <location>
        <begin position="630"/>
        <end position="644"/>
    </location>
</feature>
<evidence type="ECO:0000256" key="2">
    <source>
        <dbReference type="ARBA" id="ARBA00022692"/>
    </source>
</evidence>
<feature type="transmembrane region" description="Helical" evidence="6">
    <location>
        <begin position="383"/>
        <end position="400"/>
    </location>
</feature>
<dbReference type="CDD" id="cd07042">
    <property type="entry name" value="STAS_SulP_like_sulfate_transporter"/>
    <property type="match status" value="1"/>
</dbReference>
<feature type="transmembrane region" description="Helical" evidence="6">
    <location>
        <begin position="446"/>
        <end position="463"/>
    </location>
</feature>
<proteinExistence type="predicted"/>
<feature type="transmembrane region" description="Helical" evidence="6">
    <location>
        <begin position="185"/>
        <end position="205"/>
    </location>
</feature>
<keyword evidence="4 6" id="KW-0472">Membrane</keyword>
<feature type="transmembrane region" description="Helical" evidence="6">
    <location>
        <begin position="420"/>
        <end position="440"/>
    </location>
</feature>
<evidence type="ECO:0000256" key="5">
    <source>
        <dbReference type="SAM" id="MobiDB-lite"/>
    </source>
</evidence>
<accession>A0A3B5ML34</accession>
<dbReference type="InterPro" id="IPR018045">
    <property type="entry name" value="S04_transporter_CS"/>
</dbReference>
<keyword evidence="2 6" id="KW-0812">Transmembrane</keyword>
<dbReference type="InterPro" id="IPR002645">
    <property type="entry name" value="STAS_dom"/>
</dbReference>
<dbReference type="InterPro" id="IPR011547">
    <property type="entry name" value="SLC26A/SulP_dom"/>
</dbReference>
<keyword evidence="3 6" id="KW-1133">Transmembrane helix</keyword>
<dbReference type="InterPro" id="IPR001902">
    <property type="entry name" value="SLC26A/SulP_fam"/>
</dbReference>
<dbReference type="Pfam" id="PF00916">
    <property type="entry name" value="Sulfate_transp"/>
    <property type="match status" value="1"/>
</dbReference>
<keyword evidence="9" id="KW-1185">Reference proteome</keyword>
<sequence>MEPEEASAPEDAGSRLMLRVERPVYDEEFLSTQLLHRKQNSTSFRQKLADKFKCSSQKAKAVALSFLPILTWLPSYPVKQYLLSDVISGLSTGVVQLPQGLAYALLAAVPPVYGLYSSFYPVLLYIFFGTSRHVSIGTFAVVSLMIGGAVVREVPDNMFIGPANVSNSSSVDKDLNLSPIDARRVQVAVVLTTMVGIIQFVLGLLRFGFVAIYLTEPLVRGFTTAAAVHVVISQLKYLLGVKTARFSGPLSAVYSVHAVLSKITETNIPSLLLGLTCTVFLYGIKVLNEHFKKKLPVPIPGEIIVVILSTGVSYGIPLKSHNVSIVGQIPSGLRAPAVPDFSLALNLIPDAIAVAIVGFSMTISLSKTFALKHGYSVDGNQELIALGLCNFLSSFFHTFAITCSMSRSLVQESTGGKTQIAGLLSSLVVLLVVLAIGFVFEPLPQTALAAIIIVNLVGMFKQFRDIPPLWRTSKIELAIWLVSFAASVLLGLDYGLLAAIAFAIITVIYRTQSPKSTILGHVTNTGLYYDVNTYEEASEYEGIKIFHSNSSIYFANSDRYVSKLKEKTGLNPEELQAARKVKRKRKKKENKEQNSSIKICAKVLSPFMWFRSSLCGFVGSEVVPQSQEMQEVRNGDSEDKHGEPTSEEAVFLEPLSSVHSIILDWTAVNFIDSVGAKAIKQVIKEYASVDVRVVIAGCNRTVLDQLYTLQFFSEELSTNVVFPSVHDAVLHCQCSSSRLPAASSEA</sequence>
<feature type="transmembrane region" description="Helical" evidence="6">
    <location>
        <begin position="475"/>
        <end position="508"/>
    </location>
</feature>
<evidence type="ECO:0000256" key="1">
    <source>
        <dbReference type="ARBA" id="ARBA00004141"/>
    </source>
</evidence>
<dbReference type="AlphaFoldDB" id="A0A3B5ML34"/>
<dbReference type="GO" id="GO:0016020">
    <property type="term" value="C:membrane"/>
    <property type="evidence" value="ECO:0007669"/>
    <property type="project" value="UniProtKB-SubCell"/>
</dbReference>
<evidence type="ECO:0000259" key="7">
    <source>
        <dbReference type="PROSITE" id="PS50801"/>
    </source>
</evidence>
<evidence type="ECO:0000256" key="3">
    <source>
        <dbReference type="ARBA" id="ARBA00022989"/>
    </source>
</evidence>
<evidence type="ECO:0000256" key="4">
    <source>
        <dbReference type="ARBA" id="ARBA00023136"/>
    </source>
</evidence>
<reference evidence="8" key="1">
    <citation type="submission" date="2025-08" db="UniProtKB">
        <authorList>
            <consortium name="Ensembl"/>
        </authorList>
    </citation>
    <scope>IDENTIFICATION</scope>
</reference>
<feature type="transmembrane region" description="Helical" evidence="6">
    <location>
        <begin position="343"/>
        <end position="363"/>
    </location>
</feature>
<evidence type="ECO:0000256" key="6">
    <source>
        <dbReference type="SAM" id="Phobius"/>
    </source>
</evidence>
<gene>
    <name evidence="8" type="primary">SLC26A5</name>
</gene>
<dbReference type="Proteomes" id="UP000261380">
    <property type="component" value="Unplaced"/>
</dbReference>
<feature type="transmembrane region" description="Helical" evidence="6">
    <location>
        <begin position="134"/>
        <end position="151"/>
    </location>
</feature>
<dbReference type="NCBIfam" id="TIGR00815">
    <property type="entry name" value="sulP"/>
    <property type="match status" value="1"/>
</dbReference>
<dbReference type="PROSITE" id="PS50801">
    <property type="entry name" value="STAS"/>
    <property type="match status" value="1"/>
</dbReference>
<dbReference type="SUPFAM" id="SSF52091">
    <property type="entry name" value="SpoIIaa-like"/>
    <property type="match status" value="1"/>
</dbReference>
<dbReference type="Ensembl" id="ENSXCOT00000020477.1">
    <property type="protein sequence ID" value="ENSXCOP00000020229.1"/>
    <property type="gene ID" value="ENSXCOG00000015164.1"/>
</dbReference>
<comment type="subcellular location">
    <subcellularLocation>
        <location evidence="1">Membrane</location>
        <topology evidence="1">Multi-pass membrane protein</topology>
    </subcellularLocation>
</comment>
<dbReference type="PANTHER" id="PTHR11814">
    <property type="entry name" value="SULFATE TRANSPORTER"/>
    <property type="match status" value="1"/>
</dbReference>